<dbReference type="PROSITE" id="PS50046">
    <property type="entry name" value="PHYTOCHROME_2"/>
    <property type="match status" value="1"/>
</dbReference>
<evidence type="ECO:0000256" key="3">
    <source>
        <dbReference type="ARBA" id="ARBA00012438"/>
    </source>
</evidence>
<evidence type="ECO:0000259" key="11">
    <source>
        <dbReference type="PROSITE" id="PS50046"/>
    </source>
</evidence>
<keyword evidence="6" id="KW-0547">Nucleotide-binding</keyword>
<dbReference type="Gene3D" id="3.30.565.10">
    <property type="entry name" value="Histidine kinase-like ATPase, C-terminal domain"/>
    <property type="match status" value="1"/>
</dbReference>
<dbReference type="AlphaFoldDB" id="A0A2A2TFJ2"/>
<dbReference type="InterPro" id="IPR029016">
    <property type="entry name" value="GAF-like_dom_sf"/>
</dbReference>
<reference evidence="13 14" key="1">
    <citation type="submission" date="2017-08" db="EMBL/GenBank/DDBJ databases">
        <title>Draft genome sequence of filamentous cyanobacterium Calothrix elsteri CCALA 953.</title>
        <authorList>
            <person name="Gagunashvili A.N."/>
            <person name="Elster J."/>
            <person name="Andresson O.S."/>
        </authorList>
    </citation>
    <scope>NUCLEOTIDE SEQUENCE [LARGE SCALE GENOMIC DNA]</scope>
    <source>
        <strain evidence="13 14">CCALA 953</strain>
    </source>
</reference>
<dbReference type="Pfam" id="PF02518">
    <property type="entry name" value="HATPase_c"/>
    <property type="match status" value="1"/>
</dbReference>
<dbReference type="InterPro" id="IPR036890">
    <property type="entry name" value="HATPase_C_sf"/>
</dbReference>
<feature type="domain" description="Phytochrome chromophore attachment site" evidence="11">
    <location>
        <begin position="70"/>
        <end position="95"/>
    </location>
</feature>
<accession>A0A2A2TFJ2</accession>
<dbReference type="OrthoDB" id="5401154at2"/>
<dbReference type="RefSeq" id="WP_095723191.1">
    <property type="nucleotide sequence ID" value="NZ_NTFS01000232.1"/>
</dbReference>
<keyword evidence="9" id="KW-0902">Two-component regulatory system</keyword>
<gene>
    <name evidence="13" type="ORF">CK510_18970</name>
</gene>
<keyword evidence="4" id="KW-0597">Phosphoprotein</keyword>
<proteinExistence type="inferred from homology"/>
<comment type="catalytic activity">
    <reaction evidence="1">
        <text>ATP + protein L-histidine = ADP + protein N-phospho-L-histidine.</text>
        <dbReference type="EC" id="2.7.13.3"/>
    </reaction>
</comment>
<dbReference type="InterPro" id="IPR003594">
    <property type="entry name" value="HATPase_dom"/>
</dbReference>
<evidence type="ECO:0000256" key="6">
    <source>
        <dbReference type="ARBA" id="ARBA00022741"/>
    </source>
</evidence>
<evidence type="ECO:0000313" key="13">
    <source>
        <dbReference type="EMBL" id="PAX52502.1"/>
    </source>
</evidence>
<keyword evidence="5" id="KW-0808">Transferase</keyword>
<evidence type="ECO:0000259" key="12">
    <source>
        <dbReference type="PROSITE" id="PS50109"/>
    </source>
</evidence>
<sequence>MHIEEPTTQKFEVDASQRWTQVFSEQGQLSAPPTLENCEKLQSALLMALAKDDFLVRVRKIVDCIDPEISLEDILQASVKEVRKFFQTDRVGIYQIFPESGIVAVDSDSSVLANLYSTSGLVTPILLPQKTGDNQSSGQMMMWGMVIIDDSRISRTWETREIDTLKQVSREIAIAIEKSQLRQQIKIAETASNQALDEIATTQQEITQIQTQLLQKAKLSTLGQLIVDLVNEIHNPVNFIFSSIYSTSQYAEDLIHLLEQYQHNYPIPPNSASPQKLTNIDSAKTEFLKSLWSMRAGSERLKDTVSALYKFSQFDNTHLKKTDLHEGINSILTILQHRLKEKAHRAGIQVNKKFGDIPLVECFPGEVNQVFLNILTNAIEALEERMHHDYSFAPKIWISTEIVNSHLSLISSNGIKPANQPNQQKQKILICISDNGNGILPHIQRRIFEPFFSTKPIDKGNGLGLAISRKIIVEKHRGKLGCKSQLGKGSEFFIEINTAAKQYVDIRKHASF</sequence>
<evidence type="ECO:0000256" key="1">
    <source>
        <dbReference type="ARBA" id="ARBA00000085"/>
    </source>
</evidence>
<dbReference type="GO" id="GO:0000160">
    <property type="term" value="P:phosphorelay signal transduction system"/>
    <property type="evidence" value="ECO:0007669"/>
    <property type="project" value="UniProtKB-KW"/>
</dbReference>
<keyword evidence="7 13" id="KW-0418">Kinase</keyword>
<evidence type="ECO:0000256" key="4">
    <source>
        <dbReference type="ARBA" id="ARBA00022553"/>
    </source>
</evidence>
<evidence type="ECO:0000256" key="8">
    <source>
        <dbReference type="ARBA" id="ARBA00022840"/>
    </source>
</evidence>
<organism evidence="13 14">
    <name type="scientific">Brunnivagina elsteri CCALA 953</name>
    <dbReference type="NCBI Taxonomy" id="987040"/>
    <lineage>
        <taxon>Bacteria</taxon>
        <taxon>Bacillati</taxon>
        <taxon>Cyanobacteriota</taxon>
        <taxon>Cyanophyceae</taxon>
        <taxon>Nostocales</taxon>
        <taxon>Calotrichaceae</taxon>
        <taxon>Brunnivagina</taxon>
    </lineage>
</organism>
<dbReference type="InterPro" id="IPR005467">
    <property type="entry name" value="His_kinase_dom"/>
</dbReference>
<dbReference type="Proteomes" id="UP000218238">
    <property type="component" value="Unassembled WGS sequence"/>
</dbReference>
<dbReference type="PRINTS" id="PR00344">
    <property type="entry name" value="BCTRLSENSOR"/>
</dbReference>
<name>A0A2A2TFJ2_9CYAN</name>
<keyword evidence="8" id="KW-0067">ATP-binding</keyword>
<feature type="domain" description="Histidine kinase" evidence="12">
    <location>
        <begin position="228"/>
        <end position="500"/>
    </location>
</feature>
<dbReference type="InterPro" id="IPR016132">
    <property type="entry name" value="Phyto_chromo_attachment"/>
</dbReference>
<evidence type="ECO:0000256" key="9">
    <source>
        <dbReference type="ARBA" id="ARBA00023012"/>
    </source>
</evidence>
<protein>
    <recommendedName>
        <fullName evidence="3">histidine kinase</fullName>
        <ecNumber evidence="3">2.7.13.3</ecNumber>
    </recommendedName>
</protein>
<dbReference type="PANTHER" id="PTHR43065">
    <property type="entry name" value="SENSOR HISTIDINE KINASE"/>
    <property type="match status" value="1"/>
</dbReference>
<dbReference type="SMART" id="SM00387">
    <property type="entry name" value="HATPase_c"/>
    <property type="match status" value="1"/>
</dbReference>
<dbReference type="EC" id="2.7.13.3" evidence="3"/>
<dbReference type="Gene3D" id="1.10.287.130">
    <property type="match status" value="1"/>
</dbReference>
<evidence type="ECO:0000256" key="2">
    <source>
        <dbReference type="ARBA" id="ARBA00006402"/>
    </source>
</evidence>
<evidence type="ECO:0000256" key="5">
    <source>
        <dbReference type="ARBA" id="ARBA00022679"/>
    </source>
</evidence>
<dbReference type="GO" id="GO:0005524">
    <property type="term" value="F:ATP binding"/>
    <property type="evidence" value="ECO:0007669"/>
    <property type="project" value="UniProtKB-KW"/>
</dbReference>
<keyword evidence="14" id="KW-1185">Reference proteome</keyword>
<comment type="caution">
    <text evidence="13">The sequence shown here is derived from an EMBL/GenBank/DDBJ whole genome shotgun (WGS) entry which is preliminary data.</text>
</comment>
<dbReference type="InterPro" id="IPR004358">
    <property type="entry name" value="Sig_transdc_His_kin-like_C"/>
</dbReference>
<evidence type="ECO:0000256" key="10">
    <source>
        <dbReference type="SAM" id="Coils"/>
    </source>
</evidence>
<keyword evidence="10" id="KW-0175">Coiled coil</keyword>
<dbReference type="SUPFAM" id="SSF55781">
    <property type="entry name" value="GAF domain-like"/>
    <property type="match status" value="1"/>
</dbReference>
<feature type="coiled-coil region" evidence="10">
    <location>
        <begin position="178"/>
        <end position="212"/>
    </location>
</feature>
<evidence type="ECO:0000313" key="14">
    <source>
        <dbReference type="Proteomes" id="UP000218238"/>
    </source>
</evidence>
<dbReference type="SUPFAM" id="SSF55874">
    <property type="entry name" value="ATPase domain of HSP90 chaperone/DNA topoisomerase II/histidine kinase"/>
    <property type="match status" value="1"/>
</dbReference>
<dbReference type="EMBL" id="NTFS01000232">
    <property type="protein sequence ID" value="PAX52502.1"/>
    <property type="molecule type" value="Genomic_DNA"/>
</dbReference>
<dbReference type="PROSITE" id="PS50109">
    <property type="entry name" value="HIS_KIN"/>
    <property type="match status" value="1"/>
</dbReference>
<dbReference type="PANTHER" id="PTHR43065:SF10">
    <property type="entry name" value="PEROXIDE STRESS-ACTIVATED HISTIDINE KINASE MAK3"/>
    <property type="match status" value="1"/>
</dbReference>
<comment type="similarity">
    <text evidence="2">In the N-terminal section; belongs to the phytochrome family.</text>
</comment>
<dbReference type="Gene3D" id="3.30.450.40">
    <property type="match status" value="2"/>
</dbReference>
<dbReference type="GO" id="GO:0004673">
    <property type="term" value="F:protein histidine kinase activity"/>
    <property type="evidence" value="ECO:0007669"/>
    <property type="project" value="UniProtKB-EC"/>
</dbReference>
<evidence type="ECO:0000256" key="7">
    <source>
        <dbReference type="ARBA" id="ARBA00022777"/>
    </source>
</evidence>